<dbReference type="GO" id="GO:0000917">
    <property type="term" value="P:division septum assembly"/>
    <property type="evidence" value="ECO:0007669"/>
    <property type="project" value="UniProtKB-KW"/>
</dbReference>
<keyword evidence="5" id="KW-0963">Cytoplasm</keyword>
<proteinExistence type="inferred from homology"/>
<keyword evidence="2 5" id="KW-0717">Septation</keyword>
<dbReference type="PANTHER" id="PTHR35798:SF1">
    <property type="entry name" value="CELL DIVISION PROTEIN SEPF"/>
    <property type="match status" value="1"/>
</dbReference>
<dbReference type="AlphaFoldDB" id="A0A0E3W378"/>
<dbReference type="Proteomes" id="UP000045545">
    <property type="component" value="Unassembled WGS sequence"/>
</dbReference>
<name>A0A0E3W378_9FIRM</name>
<sequence length="142" mass="16105">MGLLDSFWSWLGVQTEVEEHVMELPAAVERENKATNNLVSIHTNKNLKVVVCEPERFEEVQALADHLKNRKQVILNFENTPPEISQRIIDFISGTVYALDGQSQQLGRNIFLFAPSNVEVTKDHRSLMRKGGALTDAFRGDR</sequence>
<evidence type="ECO:0000256" key="5">
    <source>
        <dbReference type="HAMAP-Rule" id="MF_01197"/>
    </source>
</evidence>
<evidence type="ECO:0000256" key="3">
    <source>
        <dbReference type="ARBA" id="ARBA00023306"/>
    </source>
</evidence>
<gene>
    <name evidence="5" type="primary">sepF</name>
    <name evidence="6" type="ORF">1469</name>
</gene>
<keyword evidence="1 5" id="KW-0132">Cell division</keyword>
<evidence type="ECO:0000313" key="7">
    <source>
        <dbReference type="Proteomes" id="UP000045545"/>
    </source>
</evidence>
<protein>
    <recommendedName>
        <fullName evidence="5">Cell division protein SepF</fullName>
    </recommendedName>
</protein>
<dbReference type="InterPro" id="IPR038594">
    <property type="entry name" value="SepF-like_sf"/>
</dbReference>
<organism evidence="6 7">
    <name type="scientific">Syntrophomonas zehnderi OL-4</name>
    <dbReference type="NCBI Taxonomy" id="690567"/>
    <lineage>
        <taxon>Bacteria</taxon>
        <taxon>Bacillati</taxon>
        <taxon>Bacillota</taxon>
        <taxon>Clostridia</taxon>
        <taxon>Eubacteriales</taxon>
        <taxon>Syntrophomonadaceae</taxon>
        <taxon>Syntrophomonas</taxon>
    </lineage>
</organism>
<accession>A0A0E3W378</accession>
<dbReference type="RefSeq" id="WP_046497118.1">
    <property type="nucleotide sequence ID" value="NZ_CGIH01000026.1"/>
</dbReference>
<evidence type="ECO:0000256" key="1">
    <source>
        <dbReference type="ARBA" id="ARBA00022618"/>
    </source>
</evidence>
<keyword evidence="3 5" id="KW-0131">Cell cycle</keyword>
<dbReference type="GO" id="GO:0005737">
    <property type="term" value="C:cytoplasm"/>
    <property type="evidence" value="ECO:0007669"/>
    <property type="project" value="UniProtKB-SubCell"/>
</dbReference>
<dbReference type="PANTHER" id="PTHR35798">
    <property type="entry name" value="CELL DIVISION PROTEIN SEPF"/>
    <property type="match status" value="1"/>
</dbReference>
<dbReference type="InterPro" id="IPR023052">
    <property type="entry name" value="Cell_div_SepF"/>
</dbReference>
<comment type="function">
    <text evidence="4 5">Cell division protein that is part of the divisome complex and is recruited early to the Z-ring. Probably stimulates Z-ring formation, perhaps through the cross-linking of FtsZ protofilaments. Its function overlaps with FtsA.</text>
</comment>
<dbReference type="EMBL" id="CGIH01000026">
    <property type="protein sequence ID" value="CFX57393.1"/>
    <property type="molecule type" value="Genomic_DNA"/>
</dbReference>
<evidence type="ECO:0000313" key="6">
    <source>
        <dbReference type="EMBL" id="CFX57393.1"/>
    </source>
</evidence>
<dbReference type="STRING" id="690567.1469"/>
<dbReference type="OrthoDB" id="9815206at2"/>
<dbReference type="InterPro" id="IPR007561">
    <property type="entry name" value="Cell_div_SepF/SepF-rel"/>
</dbReference>
<dbReference type="Pfam" id="PF04472">
    <property type="entry name" value="SepF"/>
    <property type="match status" value="1"/>
</dbReference>
<comment type="subunit">
    <text evidence="5">Homodimer. Interacts with FtsZ.</text>
</comment>
<evidence type="ECO:0000256" key="2">
    <source>
        <dbReference type="ARBA" id="ARBA00023210"/>
    </source>
</evidence>
<dbReference type="GO" id="GO:0043093">
    <property type="term" value="P:FtsZ-dependent cytokinesis"/>
    <property type="evidence" value="ECO:0007669"/>
    <property type="project" value="UniProtKB-UniRule"/>
</dbReference>
<evidence type="ECO:0000256" key="4">
    <source>
        <dbReference type="ARBA" id="ARBA00044936"/>
    </source>
</evidence>
<comment type="subcellular location">
    <subcellularLocation>
        <location evidence="5">Cytoplasm</location>
    </subcellularLocation>
    <text evidence="5">Localizes to the division site, in a FtsZ-dependent manner.</text>
</comment>
<dbReference type="Gene3D" id="3.30.110.150">
    <property type="entry name" value="SepF-like protein"/>
    <property type="match status" value="1"/>
</dbReference>
<reference evidence="6 7" key="1">
    <citation type="submission" date="2015-03" db="EMBL/GenBank/DDBJ databases">
        <authorList>
            <person name="Murphy D."/>
        </authorList>
    </citation>
    <scope>NUCLEOTIDE SEQUENCE [LARGE SCALE GENOMIC DNA]</scope>
    <source>
        <strain evidence="6 7">OL-4</strain>
    </source>
</reference>
<dbReference type="HAMAP" id="MF_01197">
    <property type="entry name" value="SepF"/>
    <property type="match status" value="1"/>
</dbReference>
<comment type="similarity">
    <text evidence="5">Belongs to the SepF family.</text>
</comment>
<keyword evidence="7" id="KW-1185">Reference proteome</keyword>